<accession>A0A2P5G1Q9</accession>
<feature type="compositionally biased region" description="Basic residues" evidence="1">
    <location>
        <begin position="62"/>
        <end position="74"/>
    </location>
</feature>
<name>A0A2P5G1Q9_TREOI</name>
<evidence type="ECO:0000313" key="2">
    <source>
        <dbReference type="EMBL" id="POO03962.1"/>
    </source>
</evidence>
<gene>
    <name evidence="2" type="ORF">TorRG33x02_002660</name>
</gene>
<reference evidence="3" key="1">
    <citation type="submission" date="2016-06" db="EMBL/GenBank/DDBJ databases">
        <title>Parallel loss of symbiosis genes in relatives of nitrogen-fixing non-legume Parasponia.</title>
        <authorList>
            <person name="Van Velzen R."/>
            <person name="Holmer R."/>
            <person name="Bu F."/>
            <person name="Rutten L."/>
            <person name="Van Zeijl A."/>
            <person name="Liu W."/>
            <person name="Santuari L."/>
            <person name="Cao Q."/>
            <person name="Sharma T."/>
            <person name="Shen D."/>
            <person name="Roswanjaya Y."/>
            <person name="Wardhani T."/>
            <person name="Kalhor M.S."/>
            <person name="Jansen J."/>
            <person name="Van den Hoogen J."/>
            <person name="Gungor B."/>
            <person name="Hartog M."/>
            <person name="Hontelez J."/>
            <person name="Verver J."/>
            <person name="Yang W.-C."/>
            <person name="Schijlen E."/>
            <person name="Repin R."/>
            <person name="Schilthuizen M."/>
            <person name="Schranz E."/>
            <person name="Heidstra R."/>
            <person name="Miyata K."/>
            <person name="Fedorova E."/>
            <person name="Kohlen W."/>
            <person name="Bisseling T."/>
            <person name="Smit S."/>
            <person name="Geurts R."/>
        </authorList>
    </citation>
    <scope>NUCLEOTIDE SEQUENCE [LARGE SCALE GENOMIC DNA]</scope>
    <source>
        <strain evidence="3">cv. RG33-2</strain>
    </source>
</reference>
<dbReference type="Proteomes" id="UP000237000">
    <property type="component" value="Unassembled WGS sequence"/>
</dbReference>
<keyword evidence="3" id="KW-1185">Reference proteome</keyword>
<protein>
    <submittedName>
        <fullName evidence="2">Uncharacterized protein</fullName>
    </submittedName>
</protein>
<dbReference type="InParanoid" id="A0A2P5G1Q9"/>
<organism evidence="2 3">
    <name type="scientific">Trema orientale</name>
    <name type="common">Charcoal tree</name>
    <name type="synonym">Celtis orientalis</name>
    <dbReference type="NCBI Taxonomy" id="63057"/>
    <lineage>
        <taxon>Eukaryota</taxon>
        <taxon>Viridiplantae</taxon>
        <taxon>Streptophyta</taxon>
        <taxon>Embryophyta</taxon>
        <taxon>Tracheophyta</taxon>
        <taxon>Spermatophyta</taxon>
        <taxon>Magnoliopsida</taxon>
        <taxon>eudicotyledons</taxon>
        <taxon>Gunneridae</taxon>
        <taxon>Pentapetalae</taxon>
        <taxon>rosids</taxon>
        <taxon>fabids</taxon>
        <taxon>Rosales</taxon>
        <taxon>Cannabaceae</taxon>
        <taxon>Trema</taxon>
    </lineage>
</organism>
<dbReference type="AlphaFoldDB" id="A0A2P5G1Q9"/>
<dbReference type="OrthoDB" id="10336361at2759"/>
<sequence length="99" mass="11400">METRRSNKAQSTKTEPNWRSAFADSKRHKIIGEESSKSTAAMEKSPRLKASKRAMKATEMARRRRATTKVPWRKARRRRSEFGIMEQYHVAAEGESFGA</sequence>
<dbReference type="EMBL" id="JXTC01000001">
    <property type="protein sequence ID" value="POO03962.1"/>
    <property type="molecule type" value="Genomic_DNA"/>
</dbReference>
<comment type="caution">
    <text evidence="2">The sequence shown here is derived from an EMBL/GenBank/DDBJ whole genome shotgun (WGS) entry which is preliminary data.</text>
</comment>
<feature type="region of interest" description="Disordered" evidence="1">
    <location>
        <begin position="32"/>
        <end position="74"/>
    </location>
</feature>
<evidence type="ECO:0000313" key="3">
    <source>
        <dbReference type="Proteomes" id="UP000237000"/>
    </source>
</evidence>
<proteinExistence type="predicted"/>
<evidence type="ECO:0000256" key="1">
    <source>
        <dbReference type="SAM" id="MobiDB-lite"/>
    </source>
</evidence>